<keyword evidence="3" id="KW-1185">Reference proteome</keyword>
<comment type="caution">
    <text evidence="2">The sequence shown here is derived from an EMBL/GenBank/DDBJ whole genome shotgun (WGS) entry which is preliminary data.</text>
</comment>
<organism evidence="2 3">
    <name type="scientific">Pleurodeles waltl</name>
    <name type="common">Iberian ribbed newt</name>
    <dbReference type="NCBI Taxonomy" id="8319"/>
    <lineage>
        <taxon>Eukaryota</taxon>
        <taxon>Metazoa</taxon>
        <taxon>Chordata</taxon>
        <taxon>Craniata</taxon>
        <taxon>Vertebrata</taxon>
        <taxon>Euteleostomi</taxon>
        <taxon>Amphibia</taxon>
        <taxon>Batrachia</taxon>
        <taxon>Caudata</taxon>
        <taxon>Salamandroidea</taxon>
        <taxon>Salamandridae</taxon>
        <taxon>Pleurodelinae</taxon>
        <taxon>Pleurodeles</taxon>
    </lineage>
</organism>
<feature type="compositionally biased region" description="Polar residues" evidence="1">
    <location>
        <begin position="1"/>
        <end position="13"/>
    </location>
</feature>
<dbReference type="AlphaFoldDB" id="A0AAV7W964"/>
<dbReference type="Proteomes" id="UP001066276">
    <property type="component" value="Chromosome 1_2"/>
</dbReference>
<name>A0AAV7W964_PLEWA</name>
<feature type="region of interest" description="Disordered" evidence="1">
    <location>
        <begin position="1"/>
        <end position="148"/>
    </location>
</feature>
<accession>A0AAV7W964</accession>
<dbReference type="EMBL" id="JANPWB010000002">
    <property type="protein sequence ID" value="KAJ1209307.1"/>
    <property type="molecule type" value="Genomic_DNA"/>
</dbReference>
<feature type="compositionally biased region" description="Low complexity" evidence="1">
    <location>
        <begin position="26"/>
        <end position="36"/>
    </location>
</feature>
<gene>
    <name evidence="2" type="ORF">NDU88_004685</name>
</gene>
<feature type="compositionally biased region" description="Pro residues" evidence="1">
    <location>
        <begin position="75"/>
        <end position="84"/>
    </location>
</feature>
<sequence>MTPQVVCTSSRRPGSQRPHHRKAKSPRGGPRPTPSSLEGQHSGPSQRAPPPLLTSVEPTSGAPPPARPSGGQSPPWGPTAPLLPPGTLFGSEPVVRARPRAAATTIHQCRAGRHGPHTPASELGRRQSASSRHPTPPHILPGLHGPLQTVSDAYSGPRRRSTDLCVRSRRHLGHATSDCF</sequence>
<proteinExistence type="predicted"/>
<evidence type="ECO:0000313" key="3">
    <source>
        <dbReference type="Proteomes" id="UP001066276"/>
    </source>
</evidence>
<protein>
    <submittedName>
        <fullName evidence="2">Uncharacterized protein</fullName>
    </submittedName>
</protein>
<feature type="compositionally biased region" description="Low complexity" evidence="1">
    <location>
        <begin position="85"/>
        <end position="103"/>
    </location>
</feature>
<evidence type="ECO:0000256" key="1">
    <source>
        <dbReference type="SAM" id="MobiDB-lite"/>
    </source>
</evidence>
<reference evidence="2" key="1">
    <citation type="journal article" date="2022" name="bioRxiv">
        <title>Sequencing and chromosome-scale assembly of the giantPleurodeles waltlgenome.</title>
        <authorList>
            <person name="Brown T."/>
            <person name="Elewa A."/>
            <person name="Iarovenko S."/>
            <person name="Subramanian E."/>
            <person name="Araus A.J."/>
            <person name="Petzold A."/>
            <person name="Susuki M."/>
            <person name="Suzuki K.-i.T."/>
            <person name="Hayashi T."/>
            <person name="Toyoda A."/>
            <person name="Oliveira C."/>
            <person name="Osipova E."/>
            <person name="Leigh N.D."/>
            <person name="Simon A."/>
            <person name="Yun M.H."/>
        </authorList>
    </citation>
    <scope>NUCLEOTIDE SEQUENCE</scope>
    <source>
        <strain evidence="2">20211129_DDA</strain>
        <tissue evidence="2">Liver</tissue>
    </source>
</reference>
<evidence type="ECO:0000313" key="2">
    <source>
        <dbReference type="EMBL" id="KAJ1209307.1"/>
    </source>
</evidence>